<dbReference type="InterPro" id="IPR036852">
    <property type="entry name" value="Peptidase_S8/S53_dom_sf"/>
</dbReference>
<proteinExistence type="inferred from homology"/>
<dbReference type="EMBL" id="FNWT01000001">
    <property type="protein sequence ID" value="SEH38802.1"/>
    <property type="molecule type" value="Genomic_DNA"/>
</dbReference>
<dbReference type="PRINTS" id="PR00723">
    <property type="entry name" value="SUBTILISIN"/>
</dbReference>
<dbReference type="SUPFAM" id="SSF52743">
    <property type="entry name" value="Subtilisin-like"/>
    <property type="match status" value="1"/>
</dbReference>
<dbReference type="RefSeq" id="WP_078686496.1">
    <property type="nucleotide sequence ID" value="NZ_FNWT01000001.1"/>
</dbReference>
<dbReference type="InterPro" id="IPR003343">
    <property type="entry name" value="Big_2"/>
</dbReference>
<dbReference type="PROSITE" id="PS00138">
    <property type="entry name" value="SUBTILASE_SER"/>
    <property type="match status" value="1"/>
</dbReference>
<organism evidence="9 10">
    <name type="scientific">Parafannyhessea umbonata</name>
    <dbReference type="NCBI Taxonomy" id="604330"/>
    <lineage>
        <taxon>Bacteria</taxon>
        <taxon>Bacillati</taxon>
        <taxon>Actinomycetota</taxon>
        <taxon>Coriobacteriia</taxon>
        <taxon>Coriobacteriales</taxon>
        <taxon>Atopobiaceae</taxon>
        <taxon>Parafannyhessea</taxon>
    </lineage>
</organism>
<dbReference type="PANTHER" id="PTHR43806">
    <property type="entry name" value="PEPTIDASE S8"/>
    <property type="match status" value="1"/>
</dbReference>
<evidence type="ECO:0000256" key="1">
    <source>
        <dbReference type="ARBA" id="ARBA00011073"/>
    </source>
</evidence>
<dbReference type="InterPro" id="IPR050131">
    <property type="entry name" value="Peptidase_S8_subtilisin-like"/>
</dbReference>
<comment type="similarity">
    <text evidence="1 5 6">Belongs to the peptidase S8 family.</text>
</comment>
<dbReference type="InterPro" id="IPR015500">
    <property type="entry name" value="Peptidase_S8_subtilisin-rel"/>
</dbReference>
<dbReference type="PROSITE" id="PS00136">
    <property type="entry name" value="SUBTILASE_ASP"/>
    <property type="match status" value="1"/>
</dbReference>
<gene>
    <name evidence="9" type="ORF">SAMN05216447_101273</name>
</gene>
<keyword evidence="10" id="KW-1185">Reference proteome</keyword>
<dbReference type="Pfam" id="PF00082">
    <property type="entry name" value="Peptidase_S8"/>
    <property type="match status" value="1"/>
</dbReference>
<dbReference type="Gene3D" id="3.40.50.200">
    <property type="entry name" value="Peptidase S8/S53 domain"/>
    <property type="match status" value="1"/>
</dbReference>
<evidence type="ECO:0000256" key="3">
    <source>
        <dbReference type="ARBA" id="ARBA00022801"/>
    </source>
</evidence>
<sequence>MRKRLVGIALVLVALAVVVVAAAVMPRAPREDVNRTATVVVEPDASGEGETPSDGDGDDARYSKDEATHEAATRLMSVDAEYRDQEVLVTLPEGLSAEAARERLSGLSSIGSDASVEVLDESMMIVSVAQGSTVEDAVVEIASSGAVEAVQPNYVYHAAAGSGSLGVDLGLADALGTRAEQTDGSGGLQEGGLPALLGATAETPVAIDDPYAQVTHRTSSTFNQWMLASMNVFSAWSYLVQADGQVRNDVGVAVLDDGFRSDNPDLAANVKDTYDITAASTTVAEATGGHGTHVAGIVSAETNNGMGVSGVSYNAGLVLVNVFFTENGAYGTDDEGIIKGYNYVLGKRTQHNIRVINVSIGGNMPVSADDALNRKARDAFNDYNIVSVAAAGNKISNVPLPYEDYPGDGDAFVSVINLDAAVGTTNVFRQSGSNYNLPGQKNKNVSAPGTSIWSTTGSSYGVKTGTSMASPAVAGVFSLLFASEPTLTASQARCVVYSTAADINLSSDSTTGLGWDEGTGYGEVDALAAMRNLHPSIQGQKALGVGDTETLSLECGNADAAVSWSSSDESVATVDASTGAVTAVGVGSATITGTFTETDMEGDSYSNSAAAQLVVSPKSIDAATIAVDDQTFSYAHPTCEPEVKVAVGGKVLTKDVDYTLSFSDNEHAGTASVIVTGAGGYTGQKSKSFSIAPYFAPADVTLEVTLSNTEGATSGSDPTANVRIGGSVVLAEGTDFDASYSYGMGKTGVATLTFKGDYMGSTTVNFSTKKDISLAQVTVPDQTYTGEALEPAATVTRGDATLVEGTDYTVTYDHNVDSGTGSATVTGKGEYQGHVTVGFAIARRSIAGASILATTTPTYTGSACMPALSVKVAGRKLSSGTDYAAVYSDNVDAGQGTVTLTGVGNYTGTATGSFDIDPADISGASVAASNQTYSGVALAPPATVTLAGKTLAGGSDYTASYSENTNAGTAKITVTGKGNYAGEAQGTFQIARASIAAAQVSVADQTYTGSALTPAPTVVLDGRTLVPGVEYAASYTNNVSSGTAGVTVYGQGNFTGQAAGSFLVGKLDLSSAQVSVAEQTYTGSALEPEPTVATGGKALARGRDYDVVYSSNTNVGTAGITIVGKGSCTGSKATTFQIVGADISGAQVSAAAQTYTGEALEPEPTVVLGGKTLVRDVDYTASYSGNVNAGAGTILVEGTGNYAGTGGGTFAIAPYDASADETLAISLAKTDGAREGRPPEVTVSLGEDRVLTPGTDYGLGYSYSGDMGTVTVAFRGNYRGTKAVDFNTRKIDVSAGSIEVANQSYTGSALEPEPTVVVEGVTLRKGVDYTVSYSGNTNPGTGVCTVTGTGNYQGTLTKGFTIARGDISLAQVSVADATYTGSELVPAVTVTMNGVALREGTDYALSYSNNVRAGRGLVRVDGKGGYASFVMGAFTIAPKSIAGAKVSVPDQAYTGSKLYPEPTVTLDGVTLQRNVDYTVEYSDNVNVGTGTITISGFANYKGSAAGHFSIVQRNVASAEVSVANQTYTGSALTPAPTVRLDGTTLRQGRDYNVSYANNVGPGTATLTITGTGGMTGSKSVNFSIARANISSANVAVVAQSYTGSALTPAPVVVLNGVTLTQNRDYSVSYANNVNPGTATATITGMGGYEGSVRANFAISDSGIIMHRLYNPYSSEHFYTASAVESAHLSSIGWRYEGMGWKAPSTGDPVYRLYNPYTGDHHYTLSAGERDALRRVGWNYEGVGWYSGGSTPLYRQYNPYVSVGSHNYTASAYENNALIRAGWRSEGIGWYGL</sequence>
<keyword evidence="3 5" id="KW-0378">Hydrolase</keyword>
<evidence type="ECO:0000313" key="10">
    <source>
        <dbReference type="Proteomes" id="UP000199135"/>
    </source>
</evidence>
<dbReference type="SMART" id="SM00635">
    <property type="entry name" value="BID_2"/>
    <property type="match status" value="1"/>
</dbReference>
<dbReference type="SUPFAM" id="SSF49373">
    <property type="entry name" value="Invasin/intimin cell-adhesion fragments"/>
    <property type="match status" value="1"/>
</dbReference>
<dbReference type="Pfam" id="PF02368">
    <property type="entry name" value="Big_2"/>
    <property type="match status" value="1"/>
</dbReference>
<feature type="domain" description="BIG2" evidence="8">
    <location>
        <begin position="527"/>
        <end position="605"/>
    </location>
</feature>
<keyword evidence="4 5" id="KW-0720">Serine protease</keyword>
<dbReference type="InterPro" id="IPR023827">
    <property type="entry name" value="Peptidase_S8_Asp-AS"/>
</dbReference>
<evidence type="ECO:0000259" key="8">
    <source>
        <dbReference type="SMART" id="SM00635"/>
    </source>
</evidence>
<dbReference type="InterPro" id="IPR023828">
    <property type="entry name" value="Peptidase_S8_Ser-AS"/>
</dbReference>
<comment type="caution">
    <text evidence="9">The sequence shown here is derived from an EMBL/GenBank/DDBJ whole genome shotgun (WGS) entry which is preliminary data.</text>
</comment>
<evidence type="ECO:0000256" key="6">
    <source>
        <dbReference type="RuleBase" id="RU003355"/>
    </source>
</evidence>
<name>A0A1H6HSA7_9ACTN</name>
<dbReference type="InterPro" id="IPR000209">
    <property type="entry name" value="Peptidase_S8/S53_dom"/>
</dbReference>
<feature type="active site" description="Charge relay system" evidence="5">
    <location>
        <position position="290"/>
    </location>
</feature>
<feature type="active site" description="Charge relay system" evidence="5">
    <location>
        <position position="467"/>
    </location>
</feature>
<dbReference type="PROSITE" id="PS00137">
    <property type="entry name" value="SUBTILASE_HIS"/>
    <property type="match status" value="1"/>
</dbReference>
<dbReference type="PROSITE" id="PS51892">
    <property type="entry name" value="SUBTILASE"/>
    <property type="match status" value="1"/>
</dbReference>
<feature type="region of interest" description="Disordered" evidence="7">
    <location>
        <begin position="35"/>
        <end position="66"/>
    </location>
</feature>
<dbReference type="PANTHER" id="PTHR43806:SF11">
    <property type="entry name" value="CEREVISIN-RELATED"/>
    <property type="match status" value="1"/>
</dbReference>
<keyword evidence="2 5" id="KW-0645">Protease</keyword>
<dbReference type="InterPro" id="IPR008964">
    <property type="entry name" value="Invasin/intimin_cell_adhesion"/>
</dbReference>
<dbReference type="InterPro" id="IPR022398">
    <property type="entry name" value="Peptidase_S8_His-AS"/>
</dbReference>
<evidence type="ECO:0000313" key="9">
    <source>
        <dbReference type="EMBL" id="SEH38802.1"/>
    </source>
</evidence>
<dbReference type="Pfam" id="PF18885">
    <property type="entry name" value="DUF5648"/>
    <property type="match status" value="1"/>
</dbReference>
<evidence type="ECO:0000256" key="2">
    <source>
        <dbReference type="ARBA" id="ARBA00022670"/>
    </source>
</evidence>
<evidence type="ECO:0000256" key="7">
    <source>
        <dbReference type="SAM" id="MobiDB-lite"/>
    </source>
</evidence>
<dbReference type="Gene3D" id="2.60.40.1080">
    <property type="match status" value="1"/>
</dbReference>
<feature type="compositionally biased region" description="Acidic residues" evidence="7">
    <location>
        <begin position="45"/>
        <end position="57"/>
    </location>
</feature>
<reference evidence="9 10" key="1">
    <citation type="submission" date="2016-10" db="EMBL/GenBank/DDBJ databases">
        <authorList>
            <person name="Varghese N."/>
            <person name="Submissions S."/>
        </authorList>
    </citation>
    <scope>NUCLEOTIDE SEQUENCE [LARGE SCALE GENOMIC DNA]</scope>
    <source>
        <strain evidence="9 10">WCP15</strain>
    </source>
</reference>
<dbReference type="Proteomes" id="UP000199135">
    <property type="component" value="Unassembled WGS sequence"/>
</dbReference>
<evidence type="ECO:0000256" key="5">
    <source>
        <dbReference type="PROSITE-ProRule" id="PRU01240"/>
    </source>
</evidence>
<dbReference type="InterPro" id="IPR043708">
    <property type="entry name" value="DUF5648"/>
</dbReference>
<evidence type="ECO:0000256" key="4">
    <source>
        <dbReference type="ARBA" id="ARBA00022825"/>
    </source>
</evidence>
<feature type="active site" description="Charge relay system" evidence="5">
    <location>
        <position position="256"/>
    </location>
</feature>
<accession>A0A1H6HSA7</accession>
<protein>
    <submittedName>
        <fullName evidence="9">Ig-like domain (Group 2)</fullName>
    </submittedName>
</protein>